<protein>
    <submittedName>
        <fullName evidence="2">Uncharacterized protein</fullName>
    </submittedName>
</protein>
<accession>A0A9Q9EKD0</accession>
<name>A0A9Q9EKD0_9PEZI</name>
<dbReference type="PANTHER" id="PTHR42085">
    <property type="entry name" value="F-BOX DOMAIN-CONTAINING PROTEIN"/>
    <property type="match status" value="1"/>
</dbReference>
<dbReference type="AlphaFoldDB" id="A0A9Q9EKD0"/>
<keyword evidence="3" id="KW-1185">Reference proteome</keyword>
<feature type="compositionally biased region" description="Low complexity" evidence="1">
    <location>
        <begin position="1"/>
        <end position="18"/>
    </location>
</feature>
<reference evidence="2" key="1">
    <citation type="submission" date="2022-06" db="EMBL/GenBank/DDBJ databases">
        <title>Complete genome sequences of two strains of the flax pathogen Septoria linicola.</title>
        <authorList>
            <person name="Lapalu N."/>
            <person name="Simon A."/>
            <person name="Demenou B."/>
            <person name="Paumier D."/>
            <person name="Guillot M.-P."/>
            <person name="Gout L."/>
            <person name="Valade R."/>
        </authorList>
    </citation>
    <scope>NUCLEOTIDE SEQUENCE</scope>
    <source>
        <strain evidence="2">SE15195</strain>
    </source>
</reference>
<gene>
    <name evidence="2" type="ORF">Slin15195_G079950</name>
</gene>
<sequence length="360" mass="39610">MPPKAAQKVKAQEKAAPATPVKSKAKAKPKQESESEGEEEEEETPPAKTPVKTPAKTPVRKTPKKPTSQTVEFALLKKDPEATAIIPIDVSVGNEEPQAEPKKKGSGFEKLIKLDSADKFEVLRSFMLTEGPDEGCQVILIRPAKPFKFLDLPEENRTIVYGYYFANKGVVDDAIQLDGKRKNLTNDIYAKTYSNDSKNRVGLLAVNKQIYAEAVQIIYAKAIRFDGTSSVMDFMSQIDTSVRHHIVNIEIKSYQKTSARNALSLLAECKNLKCLHFDAGVFAEGDPQKAAKSIYGDAHKFFQAIGAAKGNKDAGVDILTFGKSALTLKDEGKGKDGKSVKNWPEHMVAELRESLKTKLK</sequence>
<proteinExistence type="predicted"/>
<evidence type="ECO:0000313" key="3">
    <source>
        <dbReference type="Proteomes" id="UP001056384"/>
    </source>
</evidence>
<dbReference type="PANTHER" id="PTHR42085:SF8">
    <property type="entry name" value="F-BOX DOMAIN-CONTAINING PROTEIN"/>
    <property type="match status" value="1"/>
</dbReference>
<dbReference type="InterPro" id="IPR038883">
    <property type="entry name" value="AN11006-like"/>
</dbReference>
<organism evidence="2 3">
    <name type="scientific">Septoria linicola</name>
    <dbReference type="NCBI Taxonomy" id="215465"/>
    <lineage>
        <taxon>Eukaryota</taxon>
        <taxon>Fungi</taxon>
        <taxon>Dikarya</taxon>
        <taxon>Ascomycota</taxon>
        <taxon>Pezizomycotina</taxon>
        <taxon>Dothideomycetes</taxon>
        <taxon>Dothideomycetidae</taxon>
        <taxon>Mycosphaerellales</taxon>
        <taxon>Mycosphaerellaceae</taxon>
        <taxon>Septoria</taxon>
    </lineage>
</organism>
<dbReference type="EMBL" id="CP099423">
    <property type="protein sequence ID" value="USW54676.1"/>
    <property type="molecule type" value="Genomic_DNA"/>
</dbReference>
<evidence type="ECO:0000313" key="2">
    <source>
        <dbReference type="EMBL" id="USW54676.1"/>
    </source>
</evidence>
<evidence type="ECO:0000256" key="1">
    <source>
        <dbReference type="SAM" id="MobiDB-lite"/>
    </source>
</evidence>
<feature type="compositionally biased region" description="Acidic residues" evidence="1">
    <location>
        <begin position="34"/>
        <end position="44"/>
    </location>
</feature>
<dbReference type="Proteomes" id="UP001056384">
    <property type="component" value="Chromosome 6"/>
</dbReference>
<feature type="region of interest" description="Disordered" evidence="1">
    <location>
        <begin position="1"/>
        <end position="68"/>
    </location>
</feature>